<name>A0A853IAQ6_9GAMM</name>
<protein>
    <submittedName>
        <fullName evidence="2">Transporter substrate-binding domain-containing protein</fullName>
    </submittedName>
</protein>
<comment type="similarity">
    <text evidence="1">Belongs to the bacterial solute-binding protein 3 family.</text>
</comment>
<organism evidence="2 3">
    <name type="scientific">Spartinivicinus marinus</name>
    <dbReference type="NCBI Taxonomy" id="2994442"/>
    <lineage>
        <taxon>Bacteria</taxon>
        <taxon>Pseudomonadati</taxon>
        <taxon>Pseudomonadota</taxon>
        <taxon>Gammaproteobacteria</taxon>
        <taxon>Oceanospirillales</taxon>
        <taxon>Zooshikellaceae</taxon>
        <taxon>Spartinivicinus</taxon>
    </lineage>
</organism>
<dbReference type="AlphaFoldDB" id="A0A853IAQ6"/>
<gene>
    <name evidence="2" type="ORF">H0A36_11465</name>
</gene>
<evidence type="ECO:0000313" key="3">
    <source>
        <dbReference type="Proteomes" id="UP000569732"/>
    </source>
</evidence>
<evidence type="ECO:0000313" key="2">
    <source>
        <dbReference type="EMBL" id="NYZ66627.1"/>
    </source>
</evidence>
<dbReference type="EMBL" id="JACCKB010000015">
    <property type="protein sequence ID" value="NYZ66627.1"/>
    <property type="molecule type" value="Genomic_DNA"/>
</dbReference>
<sequence>MIDIARRVFAKHGHQIEYQVMPWNRTLSMVRSGKIHGAVGPYIEDCPDFIFPENELAMIGFSVYVKSENSWIYSSISSLKEVRLGVAANYSYGQELDLYIEKHKTNRKKLQINYGNLPVENNIKMLLSDRIDAVVATQPVFLHIANKLNVNNQLKSAGIINKPKKAYTRFRSF</sequence>
<dbReference type="SUPFAM" id="SSF53850">
    <property type="entry name" value="Periplasmic binding protein-like II"/>
    <property type="match status" value="1"/>
</dbReference>
<dbReference type="PANTHER" id="PTHR35936:SF25">
    <property type="entry name" value="ABC TRANSPORTER SUBSTRATE-BINDING PROTEIN"/>
    <property type="match status" value="1"/>
</dbReference>
<dbReference type="Proteomes" id="UP000569732">
    <property type="component" value="Unassembled WGS sequence"/>
</dbReference>
<dbReference type="Gene3D" id="3.40.190.10">
    <property type="entry name" value="Periplasmic binding protein-like II"/>
    <property type="match status" value="2"/>
</dbReference>
<proteinExistence type="inferred from homology"/>
<keyword evidence="3" id="KW-1185">Reference proteome</keyword>
<dbReference type="PANTHER" id="PTHR35936">
    <property type="entry name" value="MEMBRANE-BOUND LYTIC MUREIN TRANSGLYCOSYLASE F"/>
    <property type="match status" value="1"/>
</dbReference>
<comment type="caution">
    <text evidence="2">The sequence shown here is derived from an EMBL/GenBank/DDBJ whole genome shotgun (WGS) entry which is preliminary data.</text>
</comment>
<evidence type="ECO:0000256" key="1">
    <source>
        <dbReference type="ARBA" id="ARBA00010333"/>
    </source>
</evidence>
<reference evidence="2 3" key="1">
    <citation type="submission" date="2020-07" db="EMBL/GenBank/DDBJ databases">
        <title>Endozoicomonas sp. nov., isolated from sediment.</title>
        <authorList>
            <person name="Gu T."/>
        </authorList>
    </citation>
    <scope>NUCLEOTIDE SEQUENCE [LARGE SCALE GENOMIC DNA]</scope>
    <source>
        <strain evidence="2 3">SM1973</strain>
    </source>
</reference>
<accession>A0A853IAQ6</accession>